<dbReference type="InterPro" id="IPR036237">
    <property type="entry name" value="Xyl_isomerase-like_sf"/>
</dbReference>
<dbReference type="OrthoDB" id="5360893at2759"/>
<feature type="region of interest" description="Disordered" evidence="5">
    <location>
        <begin position="102"/>
        <end position="121"/>
    </location>
</feature>
<dbReference type="GO" id="GO:0000462">
    <property type="term" value="P:maturation of SSU-rRNA from tricistronic rRNA transcript (SSU-rRNA, 5.8S rRNA, LSU-rRNA)"/>
    <property type="evidence" value="ECO:0007669"/>
    <property type="project" value="InterPro"/>
</dbReference>
<dbReference type="PANTHER" id="PTHR12110:SF56">
    <property type="entry name" value="DEHYDRATASE, PUTATIVE (AFU_ORTHOLOGUE AFUA_6G08740)-RELATED"/>
    <property type="match status" value="1"/>
</dbReference>
<dbReference type="InterPro" id="IPR050312">
    <property type="entry name" value="IolE/XylAMocC-like"/>
</dbReference>
<feature type="compositionally biased region" description="Basic residues" evidence="5">
    <location>
        <begin position="1"/>
        <end position="12"/>
    </location>
</feature>
<comment type="caution">
    <text evidence="7">The sequence shown here is derived from an EMBL/GenBank/DDBJ whole genome shotgun (WGS) entry which is preliminary data.</text>
</comment>
<dbReference type="Pfam" id="PF01261">
    <property type="entry name" value="AP_endonuc_2"/>
    <property type="match status" value="1"/>
</dbReference>
<organism evidence="7 8">
    <name type="scientific">Monilinia laxa</name>
    <name type="common">Brown rot fungus</name>
    <name type="synonym">Sclerotinia laxa</name>
    <dbReference type="NCBI Taxonomy" id="61186"/>
    <lineage>
        <taxon>Eukaryota</taxon>
        <taxon>Fungi</taxon>
        <taxon>Dikarya</taxon>
        <taxon>Ascomycota</taxon>
        <taxon>Pezizomycotina</taxon>
        <taxon>Leotiomycetes</taxon>
        <taxon>Helotiales</taxon>
        <taxon>Sclerotiniaceae</taxon>
        <taxon>Monilinia</taxon>
    </lineage>
</organism>
<keyword evidence="4" id="KW-0539">Nucleus</keyword>
<evidence type="ECO:0000256" key="2">
    <source>
        <dbReference type="ARBA" id="ARBA00011022"/>
    </source>
</evidence>
<reference evidence="7 8" key="1">
    <citation type="submission" date="2019-06" db="EMBL/GenBank/DDBJ databases">
        <title>Genome Sequence of the Brown Rot Fungal Pathogen Monilinia laxa.</title>
        <authorList>
            <person name="De Miccolis Angelini R.M."/>
            <person name="Landi L."/>
            <person name="Abate D."/>
            <person name="Pollastro S."/>
            <person name="Romanazzi G."/>
            <person name="Faretra F."/>
        </authorList>
    </citation>
    <scope>NUCLEOTIDE SEQUENCE [LARGE SCALE GENOMIC DNA]</scope>
    <source>
        <strain evidence="7 8">Mlax316</strain>
    </source>
</reference>
<evidence type="ECO:0000259" key="6">
    <source>
        <dbReference type="Pfam" id="PF01261"/>
    </source>
</evidence>
<feature type="domain" description="Xylose isomerase-like TIM barrel" evidence="6">
    <location>
        <begin position="216"/>
        <end position="476"/>
    </location>
</feature>
<comment type="subcellular location">
    <subcellularLocation>
        <location evidence="1">Nucleus</location>
        <location evidence="1">Nucleolus</location>
    </subcellularLocation>
</comment>
<dbReference type="Pfam" id="PF15341">
    <property type="entry name" value="SLX9"/>
    <property type="match status" value="1"/>
</dbReference>
<feature type="compositionally biased region" description="Basic residues" evidence="5">
    <location>
        <begin position="105"/>
        <end position="120"/>
    </location>
</feature>
<comment type="similarity">
    <text evidence="2">Belongs to the SLX9 family.</text>
</comment>
<dbReference type="Proteomes" id="UP000326757">
    <property type="component" value="Unassembled WGS sequence"/>
</dbReference>
<gene>
    <name evidence="7" type="ORF">EYC80_005522</name>
</gene>
<dbReference type="SUPFAM" id="SSF51658">
    <property type="entry name" value="Xylose isomerase-like"/>
    <property type="match status" value="1"/>
</dbReference>
<evidence type="ECO:0000256" key="4">
    <source>
        <dbReference type="ARBA" id="ARBA00023242"/>
    </source>
</evidence>
<sequence length="519" mass="56991">MAPTAPKKRNSLRAKASQAGSGVYAPPKHREGAVISDSFIESKKDKRTIKHSAFVNRIEKGNAKPLKRRRPNKKLVTTLESLADALPDFEGEGLEKISRGESGKIKHKSMKSRPGATKKREKLEAMERERFGKNMAQLAGVVEEKPKGATVVEGQEVPATSGTANRWAALRAFISQTMEQKEEYPNTTSMILQTYSASFATVSVGTTSTPLSSKLSAISSAGFTAIELGFPDLLSFASTFYKKEIKENDYDSLCAAGSEGSDERRDAFERAKGWIRIMGAVGTDMLQVGSSDSPDISSDFNVLAADLRELADLLAEHNYRLAYENWCWATHAPTWREVWQIVQLVDRPNIGLCLDTFQTGGGEYGDPSTPSGLISHLGTQAKLHMNLTRSLQSLTTTVPPEKIYLLQISDAYKPPAPIPVTPPSHEKHDLRARGKWSHDFRPYPFNGGYLPIVEVARAVLGTGFRGWFSTEVFDGGADGKWTGIENLDLEGFCKGAMEGHRRLLEECGDPPLLVKKVSV</sequence>
<accession>A0A5N6KEL0</accession>
<dbReference type="InterPro" id="IPR013022">
    <property type="entry name" value="Xyl_isomerase-like_TIM-brl"/>
</dbReference>
<dbReference type="AlphaFoldDB" id="A0A5N6KEL0"/>
<dbReference type="GO" id="GO:0005730">
    <property type="term" value="C:nucleolus"/>
    <property type="evidence" value="ECO:0007669"/>
    <property type="project" value="UniProtKB-SubCell"/>
</dbReference>
<name>A0A5N6KEL0_MONLA</name>
<evidence type="ECO:0000256" key="1">
    <source>
        <dbReference type="ARBA" id="ARBA00004604"/>
    </source>
</evidence>
<feature type="region of interest" description="Disordered" evidence="5">
    <location>
        <begin position="1"/>
        <end position="31"/>
    </location>
</feature>
<evidence type="ECO:0000256" key="3">
    <source>
        <dbReference type="ARBA" id="ARBA00021321"/>
    </source>
</evidence>
<dbReference type="InterPro" id="IPR028160">
    <property type="entry name" value="Slx9-like"/>
</dbReference>
<proteinExistence type="inferred from homology"/>
<protein>
    <recommendedName>
        <fullName evidence="3">Ribosome biogenesis protein SLX9</fullName>
    </recommendedName>
</protein>
<dbReference type="EMBL" id="VIGI01000003">
    <property type="protein sequence ID" value="KAB8302071.1"/>
    <property type="molecule type" value="Genomic_DNA"/>
</dbReference>
<dbReference type="GO" id="GO:0030686">
    <property type="term" value="C:90S preribosome"/>
    <property type="evidence" value="ECO:0007669"/>
    <property type="project" value="InterPro"/>
</dbReference>
<keyword evidence="8" id="KW-1185">Reference proteome</keyword>
<dbReference type="Gene3D" id="3.20.20.150">
    <property type="entry name" value="Divalent-metal-dependent TIM barrel enzymes"/>
    <property type="match status" value="1"/>
</dbReference>
<evidence type="ECO:0000313" key="8">
    <source>
        <dbReference type="Proteomes" id="UP000326757"/>
    </source>
</evidence>
<dbReference type="PANTHER" id="PTHR12110">
    <property type="entry name" value="HYDROXYPYRUVATE ISOMERASE"/>
    <property type="match status" value="1"/>
</dbReference>
<evidence type="ECO:0000256" key="5">
    <source>
        <dbReference type="SAM" id="MobiDB-lite"/>
    </source>
</evidence>
<dbReference type="GO" id="GO:0030688">
    <property type="term" value="C:preribosome, small subunit precursor"/>
    <property type="evidence" value="ECO:0007669"/>
    <property type="project" value="InterPro"/>
</dbReference>
<evidence type="ECO:0000313" key="7">
    <source>
        <dbReference type="EMBL" id="KAB8302071.1"/>
    </source>
</evidence>